<comment type="caution">
    <text evidence="3">The sequence shown here is derived from an EMBL/GenBank/DDBJ whole genome shotgun (WGS) entry which is preliminary data.</text>
</comment>
<proteinExistence type="predicted"/>
<reference evidence="3 4" key="1">
    <citation type="journal article" date="2016" name="Nat. Commun.">
        <title>Thousands of microbial genomes shed light on interconnected biogeochemical processes in an aquifer system.</title>
        <authorList>
            <person name="Anantharaman K."/>
            <person name="Brown C.T."/>
            <person name="Hug L.A."/>
            <person name="Sharon I."/>
            <person name="Castelle C.J."/>
            <person name="Probst A.J."/>
            <person name="Thomas B.C."/>
            <person name="Singh A."/>
            <person name="Wilkins M.J."/>
            <person name="Karaoz U."/>
            <person name="Brodie E.L."/>
            <person name="Williams K.H."/>
            <person name="Hubbard S.S."/>
            <person name="Banfield J.F."/>
        </authorList>
    </citation>
    <scope>NUCLEOTIDE SEQUENCE [LARGE SCALE GENOMIC DNA]</scope>
</reference>
<dbReference type="EMBL" id="MFSP01000009">
    <property type="protein sequence ID" value="OGI70005.1"/>
    <property type="molecule type" value="Genomic_DNA"/>
</dbReference>
<organism evidence="3 4">
    <name type="scientific">Candidatus Muproteobacteria bacterium RBG_16_60_9</name>
    <dbReference type="NCBI Taxonomy" id="1817755"/>
    <lineage>
        <taxon>Bacteria</taxon>
        <taxon>Pseudomonadati</taxon>
        <taxon>Pseudomonadota</taxon>
        <taxon>Candidatus Muproteobacteria</taxon>
    </lineage>
</organism>
<dbReference type="Gene3D" id="1.25.40.10">
    <property type="entry name" value="Tetratricopeptide repeat domain"/>
    <property type="match status" value="1"/>
</dbReference>
<feature type="region of interest" description="Disordered" evidence="1">
    <location>
        <begin position="139"/>
        <end position="168"/>
    </location>
</feature>
<gene>
    <name evidence="3" type="ORF">A2W18_11760</name>
</gene>
<accession>A0A1F6VKK2</accession>
<dbReference type="Pfam" id="PF14559">
    <property type="entry name" value="TPR_19"/>
    <property type="match status" value="1"/>
</dbReference>
<evidence type="ECO:0000256" key="1">
    <source>
        <dbReference type="SAM" id="MobiDB-lite"/>
    </source>
</evidence>
<feature type="non-terminal residue" evidence="3">
    <location>
        <position position="319"/>
    </location>
</feature>
<keyword evidence="2" id="KW-1133">Transmembrane helix</keyword>
<feature type="transmembrane region" description="Helical" evidence="2">
    <location>
        <begin position="44"/>
        <end position="62"/>
    </location>
</feature>
<evidence type="ECO:0000256" key="2">
    <source>
        <dbReference type="SAM" id="Phobius"/>
    </source>
</evidence>
<sequence length="319" mass="33887">MVVSLINKMLQDLEARQETSASTTPVYKGLRPVGTGARRSTWRLFAVLASVLGLGVAIYFAAERMGVEFLPANMVTMISPKVSVPVTVAPTPAVPAPVAPPPAAGPVAREEPKSIVLEKIEPPPTLVAANAAVSKVADPKPAAVVSPPAEPRSSESQKKSQVRIVKPTEPAAAPVSKVERVRPVVKVPPPAKSAAVKAPATEQVAVVDKKIRPLTSAEKSEEMYRRAVKLLDQGRPDHAADQLRGLLRTQPDHVPARELAAGLVLQGGHWREAQELLEEGLRQVPTHYPFARLLARVYVDHGSEAKALAVMESAAPAGS</sequence>
<keyword evidence="2" id="KW-0472">Membrane</keyword>
<dbReference type="SUPFAM" id="SSF48452">
    <property type="entry name" value="TPR-like"/>
    <property type="match status" value="1"/>
</dbReference>
<evidence type="ECO:0000313" key="4">
    <source>
        <dbReference type="Proteomes" id="UP000179076"/>
    </source>
</evidence>
<dbReference type="InterPro" id="IPR011990">
    <property type="entry name" value="TPR-like_helical_dom_sf"/>
</dbReference>
<keyword evidence="2" id="KW-0812">Transmembrane</keyword>
<protein>
    <submittedName>
        <fullName evidence="3">Uncharacterized protein</fullName>
    </submittedName>
</protein>
<dbReference type="Proteomes" id="UP000179076">
    <property type="component" value="Unassembled WGS sequence"/>
</dbReference>
<name>A0A1F6VKK2_9PROT</name>
<dbReference type="AlphaFoldDB" id="A0A1F6VKK2"/>
<evidence type="ECO:0000313" key="3">
    <source>
        <dbReference type="EMBL" id="OGI70005.1"/>
    </source>
</evidence>